<dbReference type="EMBL" id="CP068053">
    <property type="protein sequence ID" value="QQT02573.1"/>
    <property type="molecule type" value="Genomic_DNA"/>
</dbReference>
<dbReference type="RefSeq" id="WP_040374160.1">
    <property type="nucleotide sequence ID" value="NZ_JARMSH010000001.1"/>
</dbReference>
<dbReference type="InterPro" id="IPR035211">
    <property type="entry name" value="DUF5325"/>
</dbReference>
<dbReference type="KEGG" id="ppsr:I6J18_07375"/>
<reference evidence="2 3" key="1">
    <citation type="submission" date="2021-01" db="EMBL/GenBank/DDBJ databases">
        <title>FDA dAtabase for Regulatory Grade micrObial Sequences (FDA-ARGOS): Supporting development and validation of Infectious Disease Dx tests.</title>
        <authorList>
            <person name="Nelson B."/>
            <person name="Plummer A."/>
            <person name="Tallon L."/>
            <person name="Sadzewicz L."/>
            <person name="Zhao X."/>
            <person name="Boylan J."/>
            <person name="Ott S."/>
            <person name="Bowen H."/>
            <person name="Vavikolanu K."/>
            <person name="Mehta A."/>
            <person name="Aluvathingal J."/>
            <person name="Nadendla S."/>
            <person name="Myers T."/>
            <person name="Yan Y."/>
            <person name="Sichtig H."/>
        </authorList>
    </citation>
    <scope>NUCLEOTIDE SEQUENCE [LARGE SCALE GENOMIC DNA]</scope>
    <source>
        <strain evidence="2 3">FDAARGOS_1161</strain>
    </source>
</reference>
<accession>A0A974NRQ6</accession>
<keyword evidence="1" id="KW-1133">Transmembrane helix</keyword>
<name>A0A974NRQ6_PERPY</name>
<evidence type="ECO:0000313" key="3">
    <source>
        <dbReference type="Proteomes" id="UP000595254"/>
    </source>
</evidence>
<proteinExistence type="predicted"/>
<protein>
    <submittedName>
        <fullName evidence="2">YlaF family protein</fullName>
    </submittedName>
</protein>
<keyword evidence="3" id="KW-1185">Reference proteome</keyword>
<dbReference type="Pfam" id="PF17259">
    <property type="entry name" value="DUF5325"/>
    <property type="match status" value="1"/>
</dbReference>
<gene>
    <name evidence="2" type="ORF">I6J18_07375</name>
</gene>
<keyword evidence="1" id="KW-0472">Membrane</keyword>
<feature type="transmembrane region" description="Helical" evidence="1">
    <location>
        <begin position="31"/>
        <end position="50"/>
    </location>
</feature>
<dbReference type="Proteomes" id="UP000595254">
    <property type="component" value="Chromosome"/>
</dbReference>
<keyword evidence="1" id="KW-0812">Transmembrane</keyword>
<feature type="transmembrane region" description="Helical" evidence="1">
    <location>
        <begin position="7"/>
        <end position="25"/>
    </location>
</feature>
<sequence>MKDIQWKFLIMALLATASISFIGIAIAEKSIFGAVISLIILCGIMGFGFSQKKKYRNAQKS</sequence>
<evidence type="ECO:0000313" key="2">
    <source>
        <dbReference type="EMBL" id="QQT02573.1"/>
    </source>
</evidence>
<dbReference type="AlphaFoldDB" id="A0A974NRQ6"/>
<organism evidence="2 3">
    <name type="scientific">Peribacillus psychrosaccharolyticus</name>
    <name type="common">Bacillus psychrosaccharolyticus</name>
    <dbReference type="NCBI Taxonomy" id="1407"/>
    <lineage>
        <taxon>Bacteria</taxon>
        <taxon>Bacillati</taxon>
        <taxon>Bacillota</taxon>
        <taxon>Bacilli</taxon>
        <taxon>Bacillales</taxon>
        <taxon>Bacillaceae</taxon>
        <taxon>Peribacillus</taxon>
    </lineage>
</organism>
<evidence type="ECO:0000256" key="1">
    <source>
        <dbReference type="SAM" id="Phobius"/>
    </source>
</evidence>